<feature type="chain" id="PRO_5032810571" evidence="2">
    <location>
        <begin position="21"/>
        <end position="268"/>
    </location>
</feature>
<sequence>MLRIFCFALAFAVVTGPAFAEDAAVAVPNVGQLGTELAALAVIVLVVESALATIFQWRLYRMLFNNRAVKTLVMVAVGLTVVLGFNYDVFALLIAQVTPSGTQATSWSPKISTVLSALIIAGGSAGVNTLLQRLGIRSPIQAEPERPVLNKDQAWISIRVTRNTAVGPVQIAVRELADDAKAPATPALAGTLVERTFWETVREAFMADAMRFPSYGGRTVTSGKTYEILAVGTRLVPVNGVSQKEDFSVPVYTGSFASQAIVDFSVTV</sequence>
<keyword evidence="1" id="KW-1133">Transmembrane helix</keyword>
<dbReference type="EMBL" id="JACDTY010000024">
    <property type="protein sequence ID" value="MBA1144517.1"/>
    <property type="molecule type" value="Genomic_DNA"/>
</dbReference>
<evidence type="ECO:0000256" key="2">
    <source>
        <dbReference type="SAM" id="SignalP"/>
    </source>
</evidence>
<dbReference type="AlphaFoldDB" id="A0A838BEM4"/>
<feature type="transmembrane region" description="Helical" evidence="1">
    <location>
        <begin position="36"/>
        <end position="60"/>
    </location>
</feature>
<evidence type="ECO:0000313" key="4">
    <source>
        <dbReference type="Proteomes" id="UP000558284"/>
    </source>
</evidence>
<evidence type="ECO:0000256" key="1">
    <source>
        <dbReference type="SAM" id="Phobius"/>
    </source>
</evidence>
<feature type="transmembrane region" description="Helical" evidence="1">
    <location>
        <begin position="72"/>
        <end position="94"/>
    </location>
</feature>
<feature type="signal peptide" evidence="2">
    <location>
        <begin position="1"/>
        <end position="20"/>
    </location>
</feature>
<evidence type="ECO:0000313" key="3">
    <source>
        <dbReference type="EMBL" id="MBA1144517.1"/>
    </source>
</evidence>
<proteinExistence type="predicted"/>
<protein>
    <submittedName>
        <fullName evidence="3">Uncharacterized protein</fullName>
    </submittedName>
</protein>
<dbReference type="RefSeq" id="WP_181061455.1">
    <property type="nucleotide sequence ID" value="NZ_JACDTY010000024.1"/>
</dbReference>
<keyword evidence="1" id="KW-0812">Transmembrane</keyword>
<keyword evidence="4" id="KW-1185">Reference proteome</keyword>
<reference evidence="3 4" key="1">
    <citation type="submission" date="2020-07" db="EMBL/GenBank/DDBJ databases">
        <title>Definition of the novel symbiovar canariense within Mesorhizobium novociceri, a new species of genus Mesorhizobium nodulating Cicer canariense in the Caldera de Taburiente National Park (La Palma, Canary Islands).</title>
        <authorList>
            <person name="Leon-Barrios M."/>
            <person name="Perez-Yepez J."/>
            <person name="Flores-Felix J.D."/>
            <person name="Ramirez-Baena M.H."/>
            <person name="Pulido-Suarez L."/>
            <person name="Igual J.M."/>
            <person name="Velazquez E."/>
            <person name="Peix A."/>
        </authorList>
    </citation>
    <scope>NUCLEOTIDE SEQUENCE [LARGE SCALE GENOMIC DNA]</scope>
    <source>
        <strain evidence="3 4">CCANP35</strain>
    </source>
</reference>
<comment type="caution">
    <text evidence="3">The sequence shown here is derived from an EMBL/GenBank/DDBJ whole genome shotgun (WGS) entry which is preliminary data.</text>
</comment>
<gene>
    <name evidence="3" type="ORF">H0241_30410</name>
</gene>
<keyword evidence="1" id="KW-0472">Membrane</keyword>
<dbReference type="Proteomes" id="UP000558284">
    <property type="component" value="Unassembled WGS sequence"/>
</dbReference>
<accession>A0A838BEM4</accession>
<organism evidence="3 4">
    <name type="scientific">Mesorhizobium neociceri</name>
    <dbReference type="NCBI Taxonomy" id="1307853"/>
    <lineage>
        <taxon>Bacteria</taxon>
        <taxon>Pseudomonadati</taxon>
        <taxon>Pseudomonadota</taxon>
        <taxon>Alphaproteobacteria</taxon>
        <taxon>Hyphomicrobiales</taxon>
        <taxon>Phyllobacteriaceae</taxon>
        <taxon>Mesorhizobium</taxon>
    </lineage>
</organism>
<name>A0A838BEM4_9HYPH</name>
<feature type="transmembrane region" description="Helical" evidence="1">
    <location>
        <begin position="114"/>
        <end position="131"/>
    </location>
</feature>
<keyword evidence="2" id="KW-0732">Signal</keyword>